<dbReference type="InParanoid" id="C7PVE1"/>
<gene>
    <name evidence="10" type="ordered locus">Caci_0344</name>
</gene>
<evidence type="ECO:0000256" key="1">
    <source>
        <dbReference type="ARBA" id="ARBA00004651"/>
    </source>
</evidence>
<keyword evidence="2" id="KW-1003">Cell membrane</keyword>
<dbReference type="eggNOG" id="COG5650">
    <property type="taxonomic scope" value="Bacteria"/>
</dbReference>
<evidence type="ECO:0000256" key="3">
    <source>
        <dbReference type="ARBA" id="ARBA00022679"/>
    </source>
</evidence>
<dbReference type="HOGENOM" id="CLU_028876_1_0_11"/>
<sequence>MQTGDGAVGHDVQVSSDVSDQAPGPSAEPTGRGAATAPVIVAPSLDDPVVNAASDAVGGPLGVRAWRPRLGSGAAIRTVARVLVLLTLLTLGIGVAQRSPCYSTAWNGTGKQQYNHLCYTDVPYMYYGRGFDKSLTPYRQSDPASGNYGLEYPVVAGATMETAALLAQKLGADTPDQVRWFYNVTTWFLIVFALVCVLAVIGLAGRRPWDAAMFALAPGLLLTGTINWDLIAVALASVGMLAWARNKPVVAGIALGLGSATKLYPVFLLIPLLVLCWRAGRMRQWSQATGTAVVTWLVVNAPVMILAFKGWKYFFTFNDNRPIDLGSPWFAIRHWWGWEPPNKNVVIIALVLAGWLGVALLGLMARRRPRFAQLAFLTVAVFILLNKVYSPQYVLWLIPLAALARPRWRDFLIWQICEAAYYVAVWYYLVWQAGPSNGNTRGLPDNFYVWAIVIHLAGIVYMMVQIIRDILDPRRDPVRADGIDDDPAGGALSDSPDVWAWSQPRSHRAGHGAGAEPELVASV</sequence>
<feature type="transmembrane region" description="Helical" evidence="9">
    <location>
        <begin position="371"/>
        <end position="389"/>
    </location>
</feature>
<organism evidence="10 11">
    <name type="scientific">Catenulispora acidiphila (strain DSM 44928 / JCM 14897 / NBRC 102108 / NRRL B-24433 / ID139908)</name>
    <dbReference type="NCBI Taxonomy" id="479433"/>
    <lineage>
        <taxon>Bacteria</taxon>
        <taxon>Bacillati</taxon>
        <taxon>Actinomycetota</taxon>
        <taxon>Actinomycetes</taxon>
        <taxon>Catenulisporales</taxon>
        <taxon>Catenulisporaceae</taxon>
        <taxon>Catenulispora</taxon>
    </lineage>
</organism>
<name>C7PVE1_CATAD</name>
<feature type="transmembrane region" description="Helical" evidence="9">
    <location>
        <begin position="345"/>
        <end position="364"/>
    </location>
</feature>
<feature type="transmembrane region" description="Helical" evidence="9">
    <location>
        <begin position="74"/>
        <end position="96"/>
    </location>
</feature>
<evidence type="ECO:0000256" key="2">
    <source>
        <dbReference type="ARBA" id="ARBA00022475"/>
    </source>
</evidence>
<keyword evidence="6 9" id="KW-0472">Membrane</keyword>
<evidence type="ECO:0000313" key="11">
    <source>
        <dbReference type="Proteomes" id="UP000000851"/>
    </source>
</evidence>
<evidence type="ECO:0000313" key="10">
    <source>
        <dbReference type="EMBL" id="ACU69297.1"/>
    </source>
</evidence>
<dbReference type="InterPro" id="IPR018584">
    <property type="entry name" value="GT87"/>
</dbReference>
<keyword evidence="4 9" id="KW-0812">Transmembrane</keyword>
<dbReference type="AlphaFoldDB" id="C7PVE1"/>
<feature type="transmembrane region" description="Helical" evidence="9">
    <location>
        <begin position="180"/>
        <end position="204"/>
    </location>
</feature>
<evidence type="ECO:0000256" key="6">
    <source>
        <dbReference type="ARBA" id="ARBA00023136"/>
    </source>
</evidence>
<accession>C7PVE1</accession>
<protein>
    <submittedName>
        <fullName evidence="10">Integral membrane protein</fullName>
    </submittedName>
</protein>
<dbReference type="GO" id="GO:0005886">
    <property type="term" value="C:plasma membrane"/>
    <property type="evidence" value="ECO:0007669"/>
    <property type="project" value="UniProtKB-SubCell"/>
</dbReference>
<feature type="region of interest" description="Disordered" evidence="8">
    <location>
        <begin position="482"/>
        <end position="523"/>
    </location>
</feature>
<feature type="transmembrane region" description="Helical" evidence="9">
    <location>
        <begin position="216"/>
        <end position="243"/>
    </location>
</feature>
<keyword evidence="5 9" id="KW-1133">Transmembrane helix</keyword>
<dbReference type="STRING" id="479433.Caci_0344"/>
<dbReference type="KEGG" id="cai:Caci_0344"/>
<comment type="similarity">
    <text evidence="7">Belongs to the glycosyltransferase 87 family.</text>
</comment>
<dbReference type="EMBL" id="CP001700">
    <property type="protein sequence ID" value="ACU69297.1"/>
    <property type="molecule type" value="Genomic_DNA"/>
</dbReference>
<evidence type="ECO:0000256" key="9">
    <source>
        <dbReference type="SAM" id="Phobius"/>
    </source>
</evidence>
<evidence type="ECO:0000256" key="8">
    <source>
        <dbReference type="SAM" id="MobiDB-lite"/>
    </source>
</evidence>
<proteinExistence type="inferred from homology"/>
<feature type="transmembrane region" description="Helical" evidence="9">
    <location>
        <begin position="447"/>
        <end position="467"/>
    </location>
</feature>
<dbReference type="Proteomes" id="UP000000851">
    <property type="component" value="Chromosome"/>
</dbReference>
<reference evidence="10 11" key="1">
    <citation type="journal article" date="2009" name="Stand. Genomic Sci.">
        <title>Complete genome sequence of Catenulispora acidiphila type strain (ID 139908).</title>
        <authorList>
            <person name="Copeland A."/>
            <person name="Lapidus A."/>
            <person name="Glavina Del Rio T."/>
            <person name="Nolan M."/>
            <person name="Lucas S."/>
            <person name="Chen F."/>
            <person name="Tice H."/>
            <person name="Cheng J.F."/>
            <person name="Bruce D."/>
            <person name="Goodwin L."/>
            <person name="Pitluck S."/>
            <person name="Mikhailova N."/>
            <person name="Pati A."/>
            <person name="Ivanova N."/>
            <person name="Mavromatis K."/>
            <person name="Chen A."/>
            <person name="Palaniappan K."/>
            <person name="Chain P."/>
            <person name="Land M."/>
            <person name="Hauser L."/>
            <person name="Chang Y.J."/>
            <person name="Jeffries C.D."/>
            <person name="Chertkov O."/>
            <person name="Brettin T."/>
            <person name="Detter J.C."/>
            <person name="Han C."/>
            <person name="Ali Z."/>
            <person name="Tindall B.J."/>
            <person name="Goker M."/>
            <person name="Bristow J."/>
            <person name="Eisen J.A."/>
            <person name="Markowitz V."/>
            <person name="Hugenholtz P."/>
            <person name="Kyrpides N.C."/>
            <person name="Klenk H.P."/>
        </authorList>
    </citation>
    <scope>NUCLEOTIDE SEQUENCE [LARGE SCALE GENOMIC DNA]</scope>
    <source>
        <strain evidence="11">DSM 44928 / JCM 14897 / NBRC 102108 / NRRL B-24433 / ID139908</strain>
    </source>
</reference>
<feature type="region of interest" description="Disordered" evidence="8">
    <location>
        <begin position="1"/>
        <end position="34"/>
    </location>
</feature>
<keyword evidence="3" id="KW-0808">Transferase</keyword>
<evidence type="ECO:0000256" key="5">
    <source>
        <dbReference type="ARBA" id="ARBA00022989"/>
    </source>
</evidence>
<keyword evidence="11" id="KW-1185">Reference proteome</keyword>
<comment type="subcellular location">
    <subcellularLocation>
        <location evidence="1">Cell membrane</location>
        <topology evidence="1">Multi-pass membrane protein</topology>
    </subcellularLocation>
</comment>
<dbReference type="GO" id="GO:0016758">
    <property type="term" value="F:hexosyltransferase activity"/>
    <property type="evidence" value="ECO:0007669"/>
    <property type="project" value="InterPro"/>
</dbReference>
<dbReference type="InterPro" id="IPR016570">
    <property type="entry name" value="UCP010361"/>
</dbReference>
<feature type="transmembrane region" description="Helical" evidence="9">
    <location>
        <begin position="249"/>
        <end position="276"/>
    </location>
</feature>
<evidence type="ECO:0000256" key="4">
    <source>
        <dbReference type="ARBA" id="ARBA00022692"/>
    </source>
</evidence>
<evidence type="ECO:0000256" key="7">
    <source>
        <dbReference type="ARBA" id="ARBA00024033"/>
    </source>
</evidence>
<dbReference type="Pfam" id="PF09594">
    <property type="entry name" value="GT87"/>
    <property type="match status" value="1"/>
</dbReference>
<feature type="transmembrane region" description="Helical" evidence="9">
    <location>
        <begin position="288"/>
        <end position="308"/>
    </location>
</feature>
<dbReference type="PIRSF" id="PIRSF010361">
    <property type="entry name" value="UCP010361"/>
    <property type="match status" value="1"/>
</dbReference>